<accession>A0AAE0AY37</accession>
<dbReference type="AlphaFoldDB" id="A0AAE0AY37"/>
<keyword evidence="2" id="KW-0472">Membrane</keyword>
<feature type="domain" description="RNase H type-1" evidence="3">
    <location>
        <begin position="57"/>
        <end position="176"/>
    </location>
</feature>
<dbReference type="Gene3D" id="3.30.420.10">
    <property type="entry name" value="Ribonuclease H-like superfamily/Ribonuclease H"/>
    <property type="match status" value="1"/>
</dbReference>
<organism evidence="4 5">
    <name type="scientific">Dipteronia sinensis</name>
    <dbReference type="NCBI Taxonomy" id="43782"/>
    <lineage>
        <taxon>Eukaryota</taxon>
        <taxon>Viridiplantae</taxon>
        <taxon>Streptophyta</taxon>
        <taxon>Embryophyta</taxon>
        <taxon>Tracheophyta</taxon>
        <taxon>Spermatophyta</taxon>
        <taxon>Magnoliopsida</taxon>
        <taxon>eudicotyledons</taxon>
        <taxon>Gunneridae</taxon>
        <taxon>Pentapetalae</taxon>
        <taxon>rosids</taxon>
        <taxon>malvids</taxon>
        <taxon>Sapindales</taxon>
        <taxon>Sapindaceae</taxon>
        <taxon>Hippocastanoideae</taxon>
        <taxon>Acereae</taxon>
        <taxon>Dipteronia</taxon>
    </lineage>
</organism>
<evidence type="ECO:0000256" key="2">
    <source>
        <dbReference type="SAM" id="Phobius"/>
    </source>
</evidence>
<feature type="region of interest" description="Disordered" evidence="1">
    <location>
        <begin position="328"/>
        <end position="352"/>
    </location>
</feature>
<dbReference type="InterPro" id="IPR002156">
    <property type="entry name" value="RNaseH_domain"/>
</dbReference>
<keyword evidence="2" id="KW-1133">Transmembrane helix</keyword>
<evidence type="ECO:0000313" key="5">
    <source>
        <dbReference type="Proteomes" id="UP001281410"/>
    </source>
</evidence>
<dbReference type="EMBL" id="JANJYJ010000002">
    <property type="protein sequence ID" value="KAK3225980.1"/>
    <property type="molecule type" value="Genomic_DNA"/>
</dbReference>
<dbReference type="SUPFAM" id="SSF53098">
    <property type="entry name" value="Ribonuclease H-like"/>
    <property type="match status" value="1"/>
</dbReference>
<dbReference type="PANTHER" id="PTHR47723">
    <property type="entry name" value="OS05G0353850 PROTEIN"/>
    <property type="match status" value="1"/>
</dbReference>
<dbReference type="InterPro" id="IPR036397">
    <property type="entry name" value="RNaseH_sf"/>
</dbReference>
<evidence type="ECO:0000313" key="4">
    <source>
        <dbReference type="EMBL" id="KAK3225980.1"/>
    </source>
</evidence>
<dbReference type="InterPro" id="IPR012337">
    <property type="entry name" value="RNaseH-like_sf"/>
</dbReference>
<dbReference type="CDD" id="cd06222">
    <property type="entry name" value="RNase_H_like"/>
    <property type="match status" value="1"/>
</dbReference>
<comment type="caution">
    <text evidence="4">The sequence shown here is derived from an EMBL/GenBank/DDBJ whole genome shotgun (WGS) entry which is preliminary data.</text>
</comment>
<protein>
    <recommendedName>
        <fullName evidence="3">RNase H type-1 domain-containing protein</fullName>
    </recommendedName>
</protein>
<keyword evidence="5" id="KW-1185">Reference proteome</keyword>
<gene>
    <name evidence="4" type="ORF">Dsin_005842</name>
</gene>
<reference evidence="4" key="1">
    <citation type="journal article" date="2023" name="Plant J.">
        <title>Genome sequences and population genomics provide insights into the demographic history, inbreeding, and mutation load of two 'living fossil' tree species of Dipteronia.</title>
        <authorList>
            <person name="Feng Y."/>
            <person name="Comes H.P."/>
            <person name="Chen J."/>
            <person name="Zhu S."/>
            <person name="Lu R."/>
            <person name="Zhang X."/>
            <person name="Li P."/>
            <person name="Qiu J."/>
            <person name="Olsen K.M."/>
            <person name="Qiu Y."/>
        </authorList>
    </citation>
    <scope>NUCLEOTIDE SEQUENCE</scope>
    <source>
        <strain evidence="4">NBL</strain>
    </source>
</reference>
<sequence>MIKKIIVPPIPATDRLIWIPSKSGIPSFSDFYDMLRNSPKIVSCYWVPPLAPWIKVNTDGSSKGNPGLGSCSGVYRDSSARFIGIFGAPLGICYSFFAEMKDALLAINFAFRYGWRWLWLETDSWAVYSCFSNSKYSPPWQLRNQWLQCKYWITRMDFVVTHTFREGNAVADTLTNAELHSANIICSKVASYWWINRRSTAHYNQRIDPESVKKIGEDDCFLSMERCSENFSPQARLILGLKKVTPQLVISQSSRSSDDLKLQDLDNVDSPVLKLNSLGIGADGLSFNRVRIGSDVQQRRLFQENNECVGEGCSAKKISNKVSEESKKGRCSTRCNGSDGDTPSSLSETEDPIKEAVDGKGPVCSNLKNQNSELNSKEVWNLEDEVAKVLKKGLALGLNFNWKKKELLDIIAKRDEAACYNFVWSGGGGVSDGEFADIAALFSLLLLYCFWSFWSGVDFVLVCLLCFYGL</sequence>
<evidence type="ECO:0000259" key="3">
    <source>
        <dbReference type="Pfam" id="PF13456"/>
    </source>
</evidence>
<evidence type="ECO:0000256" key="1">
    <source>
        <dbReference type="SAM" id="MobiDB-lite"/>
    </source>
</evidence>
<dbReference type="Pfam" id="PF13456">
    <property type="entry name" value="RVT_3"/>
    <property type="match status" value="1"/>
</dbReference>
<dbReference type="Proteomes" id="UP001281410">
    <property type="component" value="Unassembled WGS sequence"/>
</dbReference>
<dbReference type="InterPro" id="IPR053151">
    <property type="entry name" value="RNase_H-like"/>
</dbReference>
<dbReference type="GO" id="GO:0004523">
    <property type="term" value="F:RNA-DNA hybrid ribonuclease activity"/>
    <property type="evidence" value="ECO:0007669"/>
    <property type="project" value="InterPro"/>
</dbReference>
<feature type="compositionally biased region" description="Polar residues" evidence="1">
    <location>
        <begin position="333"/>
        <end position="347"/>
    </location>
</feature>
<feature type="transmembrane region" description="Helical" evidence="2">
    <location>
        <begin position="445"/>
        <end position="468"/>
    </location>
</feature>
<keyword evidence="2" id="KW-0812">Transmembrane</keyword>
<dbReference type="GO" id="GO:0003676">
    <property type="term" value="F:nucleic acid binding"/>
    <property type="evidence" value="ECO:0007669"/>
    <property type="project" value="InterPro"/>
</dbReference>
<dbReference type="InterPro" id="IPR044730">
    <property type="entry name" value="RNase_H-like_dom_plant"/>
</dbReference>
<proteinExistence type="predicted"/>
<name>A0AAE0AY37_9ROSI</name>
<dbReference type="PANTHER" id="PTHR47723:SF23">
    <property type="entry name" value="REVERSE TRANSCRIPTASE-LIKE PROTEIN"/>
    <property type="match status" value="1"/>
</dbReference>